<sequence length="196" mass="22291">MDIPKNIDNDTIDTKISNEEITQDNSINISKNEENFVENETNDKKEFEIVSESKINVDGPDYEKLSNDILVAREDDIDKTNGQNKTFFEEGQETNNENQIIEIKTEDTIKDHEKLEDNSLQENDNQYHFEETASIKGSTSFINTHASRYIEYTIGVMCSFATPTCDVTGSLPTGLAHRNLMKVSNINNIIVINKSF</sequence>
<evidence type="ECO:0000313" key="1">
    <source>
        <dbReference type="EMBL" id="JAS26702.1"/>
    </source>
</evidence>
<organism evidence="1">
    <name type="scientific">Clastoptera arizonana</name>
    <name type="common">Arizona spittle bug</name>
    <dbReference type="NCBI Taxonomy" id="38151"/>
    <lineage>
        <taxon>Eukaryota</taxon>
        <taxon>Metazoa</taxon>
        <taxon>Ecdysozoa</taxon>
        <taxon>Arthropoda</taxon>
        <taxon>Hexapoda</taxon>
        <taxon>Insecta</taxon>
        <taxon>Pterygota</taxon>
        <taxon>Neoptera</taxon>
        <taxon>Paraneoptera</taxon>
        <taxon>Hemiptera</taxon>
        <taxon>Auchenorrhyncha</taxon>
        <taxon>Cercopoidea</taxon>
        <taxon>Clastopteridae</taxon>
        <taxon>Clastoptera</taxon>
    </lineage>
</organism>
<dbReference type="AlphaFoldDB" id="A0A1B6DM29"/>
<reference evidence="1" key="1">
    <citation type="submission" date="2015-12" db="EMBL/GenBank/DDBJ databases">
        <title>De novo transcriptome assembly of four potential Pierce s Disease insect vectors from Arizona vineyards.</title>
        <authorList>
            <person name="Tassone E.E."/>
        </authorList>
    </citation>
    <scope>NUCLEOTIDE SEQUENCE</scope>
</reference>
<dbReference type="EMBL" id="GEDC01010596">
    <property type="protein sequence ID" value="JAS26702.1"/>
    <property type="molecule type" value="Transcribed_RNA"/>
</dbReference>
<protein>
    <submittedName>
        <fullName evidence="1">Uncharacterized protein</fullName>
    </submittedName>
</protein>
<proteinExistence type="predicted"/>
<gene>
    <name evidence="1" type="ORF">g.22172</name>
</gene>
<name>A0A1B6DM29_9HEMI</name>
<accession>A0A1B6DM29</accession>